<dbReference type="InterPro" id="IPR036388">
    <property type="entry name" value="WH-like_DNA-bd_sf"/>
</dbReference>
<sequence>MNFSDKPSFPLHSDYLDLWKNITDTPEEDKVHTYEESSKVLGQYAALNKQMITIYNMKTQKVLYMSSNYHSVSGYTCTLEEYQKWSSFYFLRDLPLVQSWFIMQTTLWFKKVAQPRIRKFEGAKSIQLYLHNFSPRPPSASKSYRLSMIVEALEMAENGSPVIFLIAKQDVDNLIKEESPWWVEFCFNKQERYHYHEEYRKFEKGSILSDREIEILLLIKKGLETKSIAEKLDLSTHTIDKHRKNMLERTGAKDTTMLLQICEMGKIV</sequence>
<keyword evidence="2" id="KW-0238">DNA-binding</keyword>
<dbReference type="GO" id="GO:0003677">
    <property type="term" value="F:DNA binding"/>
    <property type="evidence" value="ECO:0007669"/>
    <property type="project" value="UniProtKB-KW"/>
</dbReference>
<dbReference type="CDD" id="cd06170">
    <property type="entry name" value="LuxR_C_like"/>
    <property type="match status" value="1"/>
</dbReference>
<evidence type="ECO:0000256" key="2">
    <source>
        <dbReference type="ARBA" id="ARBA00023125"/>
    </source>
</evidence>
<comment type="caution">
    <text evidence="5">The sequence shown here is derived from an EMBL/GenBank/DDBJ whole genome shotgun (WGS) entry which is preliminary data.</text>
</comment>
<dbReference type="PROSITE" id="PS50043">
    <property type="entry name" value="HTH_LUXR_2"/>
    <property type="match status" value="1"/>
</dbReference>
<dbReference type="InterPro" id="IPR000792">
    <property type="entry name" value="Tscrpt_reg_LuxR_C"/>
</dbReference>
<gene>
    <name evidence="5" type="ORF">EZE20_22610</name>
</gene>
<dbReference type="AlphaFoldDB" id="A0A4V2X8B2"/>
<dbReference type="OrthoDB" id="1727128at2"/>
<keyword evidence="6" id="KW-1185">Reference proteome</keyword>
<evidence type="ECO:0000313" key="5">
    <source>
        <dbReference type="EMBL" id="TDB59125.1"/>
    </source>
</evidence>
<evidence type="ECO:0000256" key="3">
    <source>
        <dbReference type="ARBA" id="ARBA00023163"/>
    </source>
</evidence>
<dbReference type="PANTHER" id="PTHR44688:SF16">
    <property type="entry name" value="DNA-BINDING TRANSCRIPTIONAL ACTIVATOR DEVR_DOSR"/>
    <property type="match status" value="1"/>
</dbReference>
<evidence type="ECO:0000256" key="1">
    <source>
        <dbReference type="ARBA" id="ARBA00023015"/>
    </source>
</evidence>
<organism evidence="5 6">
    <name type="scientific">Arundinibacter roseus</name>
    <dbReference type="NCBI Taxonomy" id="2070510"/>
    <lineage>
        <taxon>Bacteria</taxon>
        <taxon>Pseudomonadati</taxon>
        <taxon>Bacteroidota</taxon>
        <taxon>Cytophagia</taxon>
        <taxon>Cytophagales</taxon>
        <taxon>Spirosomataceae</taxon>
        <taxon>Arundinibacter</taxon>
    </lineage>
</organism>
<reference evidence="5 6" key="1">
    <citation type="submission" date="2019-02" db="EMBL/GenBank/DDBJ databases">
        <title>Arundinibacter roseus gen. nov., sp. nov., a new member of the family Cytophagaceae.</title>
        <authorList>
            <person name="Szuroczki S."/>
            <person name="Khayer B."/>
            <person name="Sproer C."/>
            <person name="Toumi M."/>
            <person name="Szabo A."/>
            <person name="Felfoldi T."/>
            <person name="Schumann P."/>
            <person name="Toth E."/>
        </authorList>
    </citation>
    <scope>NUCLEOTIDE SEQUENCE [LARGE SCALE GENOMIC DNA]</scope>
    <source>
        <strain evidence="5 6">DMA-k-7a</strain>
    </source>
</reference>
<dbReference type="PRINTS" id="PR00038">
    <property type="entry name" value="HTHLUXR"/>
</dbReference>
<dbReference type="Pfam" id="PF00196">
    <property type="entry name" value="GerE"/>
    <property type="match status" value="1"/>
</dbReference>
<dbReference type="PROSITE" id="PS00622">
    <property type="entry name" value="HTH_LUXR_1"/>
    <property type="match status" value="1"/>
</dbReference>
<keyword evidence="3" id="KW-0804">Transcription</keyword>
<dbReference type="SUPFAM" id="SSF46894">
    <property type="entry name" value="C-terminal effector domain of the bipartite response regulators"/>
    <property type="match status" value="1"/>
</dbReference>
<proteinExistence type="predicted"/>
<dbReference type="InterPro" id="IPR016032">
    <property type="entry name" value="Sig_transdc_resp-reg_C-effctor"/>
</dbReference>
<dbReference type="Gene3D" id="1.10.10.10">
    <property type="entry name" value="Winged helix-like DNA-binding domain superfamily/Winged helix DNA-binding domain"/>
    <property type="match status" value="1"/>
</dbReference>
<protein>
    <submittedName>
        <fullName evidence="5">Helix-turn-helix transcriptional regulator</fullName>
    </submittedName>
</protein>
<dbReference type="PANTHER" id="PTHR44688">
    <property type="entry name" value="DNA-BINDING TRANSCRIPTIONAL ACTIVATOR DEVR_DOSR"/>
    <property type="match status" value="1"/>
</dbReference>
<accession>A0A4V2X8B2</accession>
<dbReference type="GO" id="GO:0006355">
    <property type="term" value="P:regulation of DNA-templated transcription"/>
    <property type="evidence" value="ECO:0007669"/>
    <property type="project" value="InterPro"/>
</dbReference>
<keyword evidence="1" id="KW-0805">Transcription regulation</keyword>
<feature type="domain" description="HTH luxR-type" evidence="4">
    <location>
        <begin position="201"/>
        <end position="266"/>
    </location>
</feature>
<dbReference type="Proteomes" id="UP000295706">
    <property type="component" value="Unassembled WGS sequence"/>
</dbReference>
<dbReference type="EMBL" id="SMJU01000021">
    <property type="protein sequence ID" value="TDB59125.1"/>
    <property type="molecule type" value="Genomic_DNA"/>
</dbReference>
<dbReference type="RefSeq" id="WP_132122050.1">
    <property type="nucleotide sequence ID" value="NZ_SMJU01000021.1"/>
</dbReference>
<evidence type="ECO:0000313" key="6">
    <source>
        <dbReference type="Proteomes" id="UP000295706"/>
    </source>
</evidence>
<name>A0A4V2X8B2_9BACT</name>
<evidence type="ECO:0000259" key="4">
    <source>
        <dbReference type="PROSITE" id="PS50043"/>
    </source>
</evidence>
<dbReference type="SMART" id="SM00421">
    <property type="entry name" value="HTH_LUXR"/>
    <property type="match status" value="1"/>
</dbReference>
<dbReference type="Gene3D" id="3.30.450.20">
    <property type="entry name" value="PAS domain"/>
    <property type="match status" value="1"/>
</dbReference>